<sequence length="369" mass="41359">MQTLYSKMYIALLICLGLVLANVVVGVYAERKVSAFMQDRLGPMEVGKYGLLQVIADLVKLLQKEDIVPALANKRLFLMAPCVIFVAIFAGFAVLPLGPSEYLQGSQTDVGLFYLLAVVSIDIIGILMAGWASNNKYSLFGAMRSVAQIVSYEVPLGLTVICVAMISQSLNLQEISLQQGIYTEETNYLFGLKFLAIDVSKIGGFLTWNIVRVPFFFPIYIIFFIATLAESNRAPFDLPEAESELVGGFHTEYSGMRWALVFLSEYGMMLLVSILGAILFLGGWNTPFPNIGFLKLADWTSGEPNTWSGAIWGFFWLIAKAYTGIFIQMWIRWTFPRLRVDQLMYLTWKVLTPFAILGIFLSAIWRLLM</sequence>
<feature type="transmembrane region" description="Helical" evidence="5">
    <location>
        <begin position="266"/>
        <end position="286"/>
    </location>
</feature>
<evidence type="ECO:0000256" key="5">
    <source>
        <dbReference type="HAMAP-Rule" id="MF_01350"/>
    </source>
</evidence>
<evidence type="ECO:0000313" key="8">
    <source>
        <dbReference type="Proteomes" id="UP001302949"/>
    </source>
</evidence>
<comment type="function">
    <text evidence="5">NDH-1 shuttles electrons from NADH, via FMN and iron-sulfur (Fe-S) centers, to quinones in the respiratory chain. The immediate electron acceptor for the enzyme in this species is believed to be ubiquinone. Couples the redox reaction to proton translocation (for every two electrons transferred, four hydrogen ions are translocated across the cytoplasmic membrane), and thus conserves the redox energy in a proton gradient. This subunit may bind ubiquinone.</text>
</comment>
<keyword evidence="3 5" id="KW-1133">Transmembrane helix</keyword>
<evidence type="ECO:0000256" key="4">
    <source>
        <dbReference type="ARBA" id="ARBA00023136"/>
    </source>
</evidence>
<comment type="subunit">
    <text evidence="5">NDH-1 is composed of 14 different subunits. Subunits NuoA, H, J, K, L, M, N constitute the membrane sector of the complex.</text>
</comment>
<comment type="subcellular location">
    <subcellularLocation>
        <location evidence="5 6">Cell membrane</location>
        <topology evidence="5 6">Multi-pass membrane protein</topology>
    </subcellularLocation>
    <subcellularLocation>
        <location evidence="1">Membrane</location>
        <topology evidence="1">Multi-pass membrane protein</topology>
    </subcellularLocation>
</comment>
<comment type="caution">
    <text evidence="7">The sequence shown here is derived from an EMBL/GenBank/DDBJ whole genome shotgun (WGS) entry which is preliminary data.</text>
</comment>
<keyword evidence="8" id="KW-1185">Reference proteome</keyword>
<dbReference type="PANTHER" id="PTHR11432">
    <property type="entry name" value="NADH DEHYDROGENASE SUBUNIT 1"/>
    <property type="match status" value="1"/>
</dbReference>
<keyword evidence="5" id="KW-0874">Quinone</keyword>
<feature type="transmembrane region" description="Helical" evidence="5">
    <location>
        <begin position="213"/>
        <end position="229"/>
    </location>
</feature>
<feature type="transmembrane region" description="Helical" evidence="5">
    <location>
        <begin position="145"/>
        <end position="167"/>
    </location>
</feature>
<dbReference type="NCBIfam" id="NF004741">
    <property type="entry name" value="PRK06076.1-2"/>
    <property type="match status" value="1"/>
</dbReference>
<keyword evidence="5" id="KW-0830">Ubiquinone</keyword>
<dbReference type="EC" id="7.1.1.-" evidence="5"/>
<accession>A0ABU5QD67</accession>
<evidence type="ECO:0000256" key="1">
    <source>
        <dbReference type="ARBA" id="ARBA00004141"/>
    </source>
</evidence>
<comment type="caution">
    <text evidence="5">Lacks conserved residue(s) required for the propagation of feature annotation.</text>
</comment>
<keyword evidence="7" id="KW-0560">Oxidoreductase</keyword>
<organism evidence="7 8">
    <name type="scientific">Arcicella rigui</name>
    <dbReference type="NCBI Taxonomy" id="797020"/>
    <lineage>
        <taxon>Bacteria</taxon>
        <taxon>Pseudomonadati</taxon>
        <taxon>Bacteroidota</taxon>
        <taxon>Cytophagia</taxon>
        <taxon>Cytophagales</taxon>
        <taxon>Flectobacillaceae</taxon>
        <taxon>Arcicella</taxon>
    </lineage>
</organism>
<keyword evidence="5" id="KW-1003">Cell membrane</keyword>
<feature type="transmembrane region" description="Helical" evidence="5">
    <location>
        <begin position="306"/>
        <end position="331"/>
    </location>
</feature>
<dbReference type="RefSeq" id="WP_323297824.1">
    <property type="nucleotide sequence ID" value="NZ_JAYFUM010000019.1"/>
</dbReference>
<protein>
    <recommendedName>
        <fullName evidence="5">NADH-quinone oxidoreductase subunit H</fullName>
        <ecNumber evidence="5">7.1.1.-</ecNumber>
    </recommendedName>
    <alternativeName>
        <fullName evidence="5">NADH dehydrogenase I subunit H</fullName>
    </alternativeName>
    <alternativeName>
        <fullName evidence="5">NDH-1 subunit H</fullName>
    </alternativeName>
</protein>
<proteinExistence type="inferred from homology"/>
<dbReference type="Pfam" id="PF00146">
    <property type="entry name" value="NADHdh"/>
    <property type="match status" value="1"/>
</dbReference>
<name>A0ABU5QD67_9BACT</name>
<dbReference type="InterPro" id="IPR001694">
    <property type="entry name" value="NADH_UbQ_OxRdtase_su1/FPO"/>
</dbReference>
<keyword evidence="5" id="KW-1278">Translocase</keyword>
<feature type="transmembrane region" description="Helical" evidence="5">
    <location>
        <begin position="343"/>
        <end position="368"/>
    </location>
</feature>
<keyword evidence="5 6" id="KW-0520">NAD</keyword>
<dbReference type="HAMAP" id="MF_01350">
    <property type="entry name" value="NDH1_NuoH"/>
    <property type="match status" value="1"/>
</dbReference>
<evidence type="ECO:0000256" key="2">
    <source>
        <dbReference type="ARBA" id="ARBA00022692"/>
    </source>
</evidence>
<dbReference type="InterPro" id="IPR018086">
    <property type="entry name" value="NADH_UbQ_OxRdtase_su1_CS"/>
</dbReference>
<dbReference type="PROSITE" id="PS00668">
    <property type="entry name" value="COMPLEX1_ND1_2"/>
    <property type="match status" value="1"/>
</dbReference>
<dbReference type="EMBL" id="JAYFUM010000019">
    <property type="protein sequence ID" value="MEA5140597.1"/>
    <property type="molecule type" value="Genomic_DNA"/>
</dbReference>
<feature type="transmembrane region" description="Helical" evidence="5">
    <location>
        <begin position="76"/>
        <end position="98"/>
    </location>
</feature>
<comment type="similarity">
    <text evidence="5 6">Belongs to the complex I subunit 1 family.</text>
</comment>
<evidence type="ECO:0000313" key="7">
    <source>
        <dbReference type="EMBL" id="MEA5140597.1"/>
    </source>
</evidence>
<comment type="catalytic activity">
    <reaction evidence="5">
        <text>a quinone + NADH + 5 H(+)(in) = a quinol + NAD(+) + 4 H(+)(out)</text>
        <dbReference type="Rhea" id="RHEA:57888"/>
        <dbReference type="ChEBI" id="CHEBI:15378"/>
        <dbReference type="ChEBI" id="CHEBI:24646"/>
        <dbReference type="ChEBI" id="CHEBI:57540"/>
        <dbReference type="ChEBI" id="CHEBI:57945"/>
        <dbReference type="ChEBI" id="CHEBI:132124"/>
    </reaction>
</comment>
<gene>
    <name evidence="5 7" type="primary">nuoH</name>
    <name evidence="7" type="ORF">VB248_15705</name>
</gene>
<dbReference type="PANTHER" id="PTHR11432:SF3">
    <property type="entry name" value="NADH-UBIQUINONE OXIDOREDUCTASE CHAIN 1"/>
    <property type="match status" value="1"/>
</dbReference>
<evidence type="ECO:0000256" key="3">
    <source>
        <dbReference type="ARBA" id="ARBA00022989"/>
    </source>
</evidence>
<evidence type="ECO:0000256" key="6">
    <source>
        <dbReference type="RuleBase" id="RU000471"/>
    </source>
</evidence>
<reference evidence="7 8" key="1">
    <citation type="submission" date="2023-12" db="EMBL/GenBank/DDBJ databases">
        <title>Novel species of the genus Arcicella isolated from rivers.</title>
        <authorList>
            <person name="Lu H."/>
        </authorList>
    </citation>
    <scope>NUCLEOTIDE SEQUENCE [LARGE SCALE GENOMIC DNA]</scope>
    <source>
        <strain evidence="7 8">KCTC 23307</strain>
    </source>
</reference>
<keyword evidence="2 5" id="KW-0812">Transmembrane</keyword>
<feature type="transmembrane region" description="Helical" evidence="5">
    <location>
        <begin position="110"/>
        <end position="133"/>
    </location>
</feature>
<dbReference type="Proteomes" id="UP001302949">
    <property type="component" value="Unassembled WGS sequence"/>
</dbReference>
<keyword evidence="4 5" id="KW-0472">Membrane</keyword>
<dbReference type="GO" id="GO:0050136">
    <property type="term" value="F:NADH dehydrogenase (quinone) (non-electrogenic) activity"/>
    <property type="evidence" value="ECO:0007669"/>
    <property type="project" value="UniProtKB-EC"/>
</dbReference>